<dbReference type="HAMAP" id="MF_01865">
    <property type="entry name" value="MTTase_RimO"/>
    <property type="match status" value="1"/>
</dbReference>
<feature type="binding site" evidence="8">
    <location>
        <position position="189"/>
    </location>
    <ligand>
        <name>[4Fe-4S] cluster</name>
        <dbReference type="ChEBI" id="CHEBI:49883"/>
        <label>2</label>
        <note>4Fe-4S-S-AdoMet</note>
    </ligand>
</feature>
<dbReference type="PROSITE" id="PS51918">
    <property type="entry name" value="RADICAL_SAM"/>
    <property type="match status" value="1"/>
</dbReference>
<dbReference type="GO" id="GO:0005840">
    <property type="term" value="C:ribosome"/>
    <property type="evidence" value="ECO:0007669"/>
    <property type="project" value="UniProtKB-KW"/>
</dbReference>
<dbReference type="Gene3D" id="3.80.30.20">
    <property type="entry name" value="tm_1862 like domain"/>
    <property type="match status" value="1"/>
</dbReference>
<dbReference type="RefSeq" id="WP_114027179.1">
    <property type="nucleotide sequence ID" value="NZ_QOIL01000002.1"/>
</dbReference>
<keyword evidence="12" id="KW-0687">Ribonucleoprotein</keyword>
<keyword evidence="12" id="KW-0689">Ribosomal protein</keyword>
<feature type="binding site" evidence="8">
    <location>
        <position position="48"/>
    </location>
    <ligand>
        <name>[4Fe-4S] cluster</name>
        <dbReference type="ChEBI" id="CHEBI:49883"/>
        <label>1</label>
    </ligand>
</feature>
<dbReference type="InterPro" id="IPR002792">
    <property type="entry name" value="TRAM_dom"/>
</dbReference>
<dbReference type="GO" id="GO:0005829">
    <property type="term" value="C:cytosol"/>
    <property type="evidence" value="ECO:0007669"/>
    <property type="project" value="TreeGrafter"/>
</dbReference>
<dbReference type="PROSITE" id="PS51449">
    <property type="entry name" value="MTTASE_N"/>
    <property type="match status" value="1"/>
</dbReference>
<evidence type="ECO:0000259" key="10">
    <source>
        <dbReference type="PROSITE" id="PS51449"/>
    </source>
</evidence>
<dbReference type="AlphaFoldDB" id="A0A367FQI5"/>
<dbReference type="InterPro" id="IPR005839">
    <property type="entry name" value="Methylthiotransferase"/>
</dbReference>
<dbReference type="SFLD" id="SFLDG01082">
    <property type="entry name" value="B12-binding_domain_containing"/>
    <property type="match status" value="1"/>
</dbReference>
<comment type="similarity">
    <text evidence="8">Belongs to the methylthiotransferase family. RimO subfamily.</text>
</comment>
<dbReference type="FunFam" id="3.80.30.20:FF:000001">
    <property type="entry name" value="tRNA-2-methylthio-N(6)-dimethylallyladenosine synthase 2"/>
    <property type="match status" value="1"/>
</dbReference>
<dbReference type="GO" id="GO:0035599">
    <property type="term" value="F:aspartic acid methylthiotransferase activity"/>
    <property type="evidence" value="ECO:0007669"/>
    <property type="project" value="TreeGrafter"/>
</dbReference>
<dbReference type="OrthoDB" id="9805215at2"/>
<dbReference type="Gene3D" id="2.40.50.140">
    <property type="entry name" value="Nucleic acid-binding proteins"/>
    <property type="match status" value="1"/>
</dbReference>
<dbReference type="PROSITE" id="PS50926">
    <property type="entry name" value="TRAM"/>
    <property type="match status" value="1"/>
</dbReference>
<keyword evidence="4 8" id="KW-0949">S-adenosyl-L-methionine</keyword>
<comment type="caution">
    <text evidence="12">The sequence shown here is derived from an EMBL/GenBank/DDBJ whole genome shotgun (WGS) entry which is preliminary data.</text>
</comment>
<feature type="binding site" evidence="8">
    <location>
        <position position="14"/>
    </location>
    <ligand>
        <name>[4Fe-4S] cluster</name>
        <dbReference type="ChEBI" id="CHEBI:49883"/>
        <label>1</label>
    </ligand>
</feature>
<evidence type="ECO:0000256" key="2">
    <source>
        <dbReference type="ARBA" id="ARBA00022490"/>
    </source>
</evidence>
<evidence type="ECO:0000313" key="12">
    <source>
        <dbReference type="EMBL" id="RCG32541.1"/>
    </source>
</evidence>
<evidence type="ECO:0000256" key="4">
    <source>
        <dbReference type="ARBA" id="ARBA00022691"/>
    </source>
</evidence>
<keyword evidence="13" id="KW-1185">Reference proteome</keyword>
<proteinExistence type="inferred from homology"/>
<dbReference type="Gene3D" id="3.40.50.12160">
    <property type="entry name" value="Methylthiotransferase, N-terminal domain"/>
    <property type="match status" value="1"/>
</dbReference>
<protein>
    <recommendedName>
        <fullName evidence="8">Ribosomal protein uS12 methylthiotransferase RimO</fullName>
        <shortName evidence="8">uS12 MTTase</shortName>
        <shortName evidence="8">uS12 methylthiotransferase</shortName>
        <ecNumber evidence="8">2.8.4.4</ecNumber>
    </recommendedName>
    <alternativeName>
        <fullName evidence="8">Ribosomal protein uS12 (aspartate-C(3))-methylthiotransferase</fullName>
    </alternativeName>
    <alternativeName>
        <fullName evidence="8">Ribosome maturation factor RimO</fullName>
    </alternativeName>
</protein>
<feature type="binding site" evidence="8">
    <location>
        <position position="77"/>
    </location>
    <ligand>
        <name>[4Fe-4S] cluster</name>
        <dbReference type="ChEBI" id="CHEBI:49883"/>
        <label>1</label>
    </ligand>
</feature>
<feature type="binding site" evidence="8">
    <location>
        <position position="182"/>
    </location>
    <ligand>
        <name>[4Fe-4S] cluster</name>
        <dbReference type="ChEBI" id="CHEBI:49883"/>
        <label>2</label>
        <note>4Fe-4S-S-AdoMet</note>
    </ligand>
</feature>
<gene>
    <name evidence="8 12" type="primary">rimO</name>
    <name evidence="12" type="ORF">DQ384_03320</name>
</gene>
<dbReference type="NCBIfam" id="TIGR00089">
    <property type="entry name" value="MiaB/RimO family radical SAM methylthiotransferase"/>
    <property type="match status" value="1"/>
</dbReference>
<dbReference type="InterPro" id="IPR058240">
    <property type="entry name" value="rSAM_sf"/>
</dbReference>
<dbReference type="NCBIfam" id="TIGR01125">
    <property type="entry name" value="30S ribosomal protein S12 methylthiotransferase RimO"/>
    <property type="match status" value="1"/>
</dbReference>
<dbReference type="Pfam" id="PF00919">
    <property type="entry name" value="UPF0004"/>
    <property type="match status" value="1"/>
</dbReference>
<keyword evidence="5 8" id="KW-0479">Metal-binding</keyword>
<dbReference type="GO" id="GO:0046872">
    <property type="term" value="F:metal ion binding"/>
    <property type="evidence" value="ECO:0007669"/>
    <property type="project" value="UniProtKB-KW"/>
</dbReference>
<dbReference type="GO" id="GO:0051539">
    <property type="term" value="F:4 iron, 4 sulfur cluster binding"/>
    <property type="evidence" value="ECO:0007669"/>
    <property type="project" value="UniProtKB-UniRule"/>
</dbReference>
<dbReference type="InterPro" id="IPR020612">
    <property type="entry name" value="Methylthiotransferase_CS"/>
</dbReference>
<dbReference type="GO" id="GO:0103039">
    <property type="term" value="F:protein methylthiotransferase activity"/>
    <property type="evidence" value="ECO:0007669"/>
    <property type="project" value="UniProtKB-EC"/>
</dbReference>
<evidence type="ECO:0000256" key="6">
    <source>
        <dbReference type="ARBA" id="ARBA00023004"/>
    </source>
</evidence>
<dbReference type="PROSITE" id="PS01278">
    <property type="entry name" value="MTTASE_RADICAL"/>
    <property type="match status" value="1"/>
</dbReference>
<dbReference type="EMBL" id="QOIL01000002">
    <property type="protein sequence ID" value="RCG32541.1"/>
    <property type="molecule type" value="Genomic_DNA"/>
</dbReference>
<dbReference type="SFLD" id="SFLDS00029">
    <property type="entry name" value="Radical_SAM"/>
    <property type="match status" value="1"/>
</dbReference>
<dbReference type="SUPFAM" id="SSF102114">
    <property type="entry name" value="Radical SAM enzymes"/>
    <property type="match status" value="1"/>
</dbReference>
<dbReference type="Proteomes" id="UP000253094">
    <property type="component" value="Unassembled WGS sequence"/>
</dbReference>
<dbReference type="GO" id="GO:0035600">
    <property type="term" value="P:tRNA methylthiolation"/>
    <property type="evidence" value="ECO:0007669"/>
    <property type="project" value="UniProtKB-ARBA"/>
</dbReference>
<evidence type="ECO:0000256" key="8">
    <source>
        <dbReference type="HAMAP-Rule" id="MF_01865"/>
    </source>
</evidence>
<dbReference type="InterPro" id="IPR038135">
    <property type="entry name" value="Methylthiotransferase_N_sf"/>
</dbReference>
<reference evidence="12 13" key="1">
    <citation type="submission" date="2018-06" db="EMBL/GenBank/DDBJ databases">
        <title>Sphaerisporangium craniellae sp. nov., isolated from a marine sponge in the South China Sea.</title>
        <authorList>
            <person name="Li L."/>
        </authorList>
    </citation>
    <scope>NUCLEOTIDE SEQUENCE [LARGE SCALE GENOMIC DNA]</scope>
    <source>
        <strain evidence="12 13">CCTCC AA 208026</strain>
    </source>
</reference>
<dbReference type="SFLD" id="SFLDG01061">
    <property type="entry name" value="methylthiotransferase"/>
    <property type="match status" value="1"/>
</dbReference>
<evidence type="ECO:0000313" key="13">
    <source>
        <dbReference type="Proteomes" id="UP000253094"/>
    </source>
</evidence>
<keyword evidence="7 8" id="KW-0411">Iron-sulfur</keyword>
<dbReference type="Pfam" id="PF18693">
    <property type="entry name" value="TRAM_2"/>
    <property type="match status" value="1"/>
</dbReference>
<dbReference type="InterPro" id="IPR013848">
    <property type="entry name" value="Methylthiotransferase_N"/>
</dbReference>
<comment type="cofactor">
    <cofactor evidence="8">
        <name>[4Fe-4S] cluster</name>
        <dbReference type="ChEBI" id="CHEBI:49883"/>
    </cofactor>
    <text evidence="8">Binds 2 [4Fe-4S] clusters. One cluster is coordinated with 3 cysteines and an exchangeable S-adenosyl-L-methionine.</text>
</comment>
<evidence type="ECO:0000259" key="9">
    <source>
        <dbReference type="PROSITE" id="PS50926"/>
    </source>
</evidence>
<dbReference type="InterPro" id="IPR007197">
    <property type="entry name" value="rSAM"/>
</dbReference>
<dbReference type="PANTHER" id="PTHR43837:SF1">
    <property type="entry name" value="RIBOSOMAL PROTEIN US12 METHYLTHIOTRANSFERASE RIMO"/>
    <property type="match status" value="1"/>
</dbReference>
<keyword evidence="6 8" id="KW-0408">Iron</keyword>
<dbReference type="CDD" id="cd01335">
    <property type="entry name" value="Radical_SAM"/>
    <property type="match status" value="1"/>
</dbReference>
<evidence type="ECO:0000256" key="3">
    <source>
        <dbReference type="ARBA" id="ARBA00022679"/>
    </source>
</evidence>
<dbReference type="PANTHER" id="PTHR43837">
    <property type="entry name" value="RIBOSOMAL PROTEIN S12 METHYLTHIOTRANSFERASE RIMO"/>
    <property type="match status" value="1"/>
</dbReference>
<dbReference type="InterPro" id="IPR012340">
    <property type="entry name" value="NA-bd_OB-fold"/>
</dbReference>
<feature type="binding site" evidence="8">
    <location>
        <position position="186"/>
    </location>
    <ligand>
        <name>[4Fe-4S] cluster</name>
        <dbReference type="ChEBI" id="CHEBI:49883"/>
        <label>2</label>
        <note>4Fe-4S-S-AdoMet</note>
    </ligand>
</feature>
<dbReference type="InterPro" id="IPR006638">
    <property type="entry name" value="Elp3/MiaA/NifB-like_rSAM"/>
</dbReference>
<accession>A0A367FQI5</accession>
<dbReference type="Pfam" id="PF04055">
    <property type="entry name" value="Radical_SAM"/>
    <property type="match status" value="1"/>
</dbReference>
<keyword evidence="1 8" id="KW-0004">4Fe-4S</keyword>
<comment type="subcellular location">
    <subcellularLocation>
        <location evidence="8">Cytoplasm</location>
    </subcellularLocation>
</comment>
<feature type="domain" description="MTTase N-terminal" evidence="10">
    <location>
        <begin position="5"/>
        <end position="114"/>
    </location>
</feature>
<dbReference type="InterPro" id="IPR023404">
    <property type="entry name" value="rSAM_horseshoe"/>
</dbReference>
<keyword evidence="3 8" id="KW-0808">Transferase</keyword>
<organism evidence="12 13">
    <name type="scientific">Sphaerisporangium album</name>
    <dbReference type="NCBI Taxonomy" id="509200"/>
    <lineage>
        <taxon>Bacteria</taxon>
        <taxon>Bacillati</taxon>
        <taxon>Actinomycetota</taxon>
        <taxon>Actinomycetes</taxon>
        <taxon>Streptosporangiales</taxon>
        <taxon>Streptosporangiaceae</taxon>
        <taxon>Sphaerisporangium</taxon>
    </lineage>
</organism>
<feature type="domain" description="TRAM" evidence="9">
    <location>
        <begin position="401"/>
        <end position="467"/>
    </location>
</feature>
<evidence type="ECO:0000256" key="5">
    <source>
        <dbReference type="ARBA" id="ARBA00022723"/>
    </source>
</evidence>
<comment type="catalytic activity">
    <reaction evidence="8">
        <text>L-aspartate(89)-[ribosomal protein uS12]-hydrogen + (sulfur carrier)-SH + AH2 + 2 S-adenosyl-L-methionine = 3-methylsulfanyl-L-aspartate(89)-[ribosomal protein uS12]-hydrogen + (sulfur carrier)-H + 5'-deoxyadenosine + L-methionine + A + S-adenosyl-L-homocysteine + 2 H(+)</text>
        <dbReference type="Rhea" id="RHEA:37087"/>
        <dbReference type="Rhea" id="RHEA-COMP:10460"/>
        <dbReference type="Rhea" id="RHEA-COMP:10461"/>
        <dbReference type="Rhea" id="RHEA-COMP:14737"/>
        <dbReference type="Rhea" id="RHEA-COMP:14739"/>
        <dbReference type="ChEBI" id="CHEBI:13193"/>
        <dbReference type="ChEBI" id="CHEBI:15378"/>
        <dbReference type="ChEBI" id="CHEBI:17319"/>
        <dbReference type="ChEBI" id="CHEBI:17499"/>
        <dbReference type="ChEBI" id="CHEBI:29917"/>
        <dbReference type="ChEBI" id="CHEBI:29961"/>
        <dbReference type="ChEBI" id="CHEBI:57844"/>
        <dbReference type="ChEBI" id="CHEBI:57856"/>
        <dbReference type="ChEBI" id="CHEBI:59789"/>
        <dbReference type="ChEBI" id="CHEBI:64428"/>
        <dbReference type="ChEBI" id="CHEBI:73599"/>
        <dbReference type="EC" id="2.8.4.4"/>
    </reaction>
</comment>
<feature type="domain" description="Radical SAM core" evidence="11">
    <location>
        <begin position="168"/>
        <end position="399"/>
    </location>
</feature>
<evidence type="ECO:0000259" key="11">
    <source>
        <dbReference type="PROSITE" id="PS51918"/>
    </source>
</evidence>
<dbReference type="EC" id="2.8.4.4" evidence="8"/>
<keyword evidence="2 8" id="KW-0963">Cytoplasm</keyword>
<dbReference type="SMART" id="SM00729">
    <property type="entry name" value="Elp3"/>
    <property type="match status" value="1"/>
</dbReference>
<dbReference type="SFLD" id="SFLDF00274">
    <property type="entry name" value="ribosomal_protein_S12_methylth"/>
    <property type="match status" value="1"/>
</dbReference>
<evidence type="ECO:0000256" key="1">
    <source>
        <dbReference type="ARBA" id="ARBA00022485"/>
    </source>
</evidence>
<comment type="function">
    <text evidence="8">Catalyzes the methylthiolation of an aspartic acid residue of ribosomal protein uS12.</text>
</comment>
<evidence type="ECO:0000256" key="7">
    <source>
        <dbReference type="ARBA" id="ARBA00023014"/>
    </source>
</evidence>
<sequence>MSSRRTASLITLGCARNEVDSEELAARMEAAGWSLADDDPDVIVVNTCGFIDSAKKDSIDTLLAASDSGAKVVAAGCMAERYGKELADALPEASAVISFDDYADIGARLDDVLEGRPLGAHSPRDRRTLLPITPVERSASTAAVPGHGEALPDGVAPASGPRALRKRLSGGPMAPLKLASGCDRRCSFCAIPAFRGAYVSRAPEDLLAEAAWLAGQGVKELVLVSENSTSYGKDLGDLRALEKLLPRLAATEGVERVRVSYLQPAELRPGLLEVIAGTPGVAPYFDLSFQHASGSVLRRMRRFGDPRRFLDLLESVRAHAPEAGVRSNFIVGFPGETEAEFAELVAFLEEARLDVAGVFGYSDEDGTEAARLGGKLDQETIDERVAALTELAEELTAQRAEERIGTEVEVLIEEDLGDGGYEGRAAHQGPEVDGSVTVQGIGLLPGQIVRATVVDAEGVDLIARIKASP</sequence>
<dbReference type="InterPro" id="IPR005840">
    <property type="entry name" value="Ribosomal_uS12_MeSTrfase_RimO"/>
</dbReference>
<name>A0A367FQI5_9ACTN</name>